<dbReference type="AlphaFoldDB" id="A0A5C7FT10"/>
<feature type="signal peptide" evidence="2">
    <location>
        <begin position="1"/>
        <end position="24"/>
    </location>
</feature>
<keyword evidence="5" id="KW-1185">Reference proteome</keyword>
<name>A0A5C7FT10_9BACT</name>
<evidence type="ECO:0000256" key="2">
    <source>
        <dbReference type="SAM" id="SignalP"/>
    </source>
</evidence>
<feature type="domain" description="UPF0323" evidence="3">
    <location>
        <begin position="38"/>
        <end position="153"/>
    </location>
</feature>
<evidence type="ECO:0000256" key="1">
    <source>
        <dbReference type="SAM" id="MobiDB-lite"/>
    </source>
</evidence>
<dbReference type="Pfam" id="PF26303">
    <property type="entry name" value="UPF0323"/>
    <property type="match status" value="1"/>
</dbReference>
<protein>
    <recommendedName>
        <fullName evidence="3">UPF0323 domain-containing protein</fullName>
    </recommendedName>
</protein>
<evidence type="ECO:0000313" key="4">
    <source>
        <dbReference type="EMBL" id="TXF89415.1"/>
    </source>
</evidence>
<sequence length="166" mass="17245">MLSKHLILPALLSVGLGLTLFSCGSDTETIEVPTEGLITTVKEVSAGDFKIESEVPVDAVADSRIIVEDLAGDRDTFTLDQAKLMSQVADPDSNEGRSMRSAGMGYWGFLMLGRMGGTPSAGAYVNSNAHQSATNNAGSRMSSSAKSTTRSKSGFGGGKSTRSFGG</sequence>
<reference evidence="4 5" key="1">
    <citation type="submission" date="2019-08" db="EMBL/GenBank/DDBJ databases">
        <title>Lewinella sp. strain SSH13 Genome sequencing and assembly.</title>
        <authorList>
            <person name="Kim I."/>
        </authorList>
    </citation>
    <scope>NUCLEOTIDE SEQUENCE [LARGE SCALE GENOMIC DNA]</scope>
    <source>
        <strain evidence="4 5">SSH13</strain>
    </source>
</reference>
<feature type="chain" id="PRO_5022888690" description="UPF0323 domain-containing protein" evidence="2">
    <location>
        <begin position="25"/>
        <end position="166"/>
    </location>
</feature>
<dbReference type="EMBL" id="VOXD01000014">
    <property type="protein sequence ID" value="TXF89415.1"/>
    <property type="molecule type" value="Genomic_DNA"/>
</dbReference>
<dbReference type="PROSITE" id="PS51257">
    <property type="entry name" value="PROKAR_LIPOPROTEIN"/>
    <property type="match status" value="1"/>
</dbReference>
<keyword evidence="2" id="KW-0732">Signal</keyword>
<feature type="region of interest" description="Disordered" evidence="1">
    <location>
        <begin position="131"/>
        <end position="166"/>
    </location>
</feature>
<feature type="compositionally biased region" description="Gly residues" evidence="1">
    <location>
        <begin position="154"/>
        <end position="166"/>
    </location>
</feature>
<dbReference type="InterPro" id="IPR059092">
    <property type="entry name" value="UPF0323_dom"/>
</dbReference>
<accession>A0A5C7FT10</accession>
<evidence type="ECO:0000259" key="3">
    <source>
        <dbReference type="Pfam" id="PF26303"/>
    </source>
</evidence>
<proteinExistence type="predicted"/>
<gene>
    <name evidence="4" type="ORF">FUA23_10640</name>
</gene>
<dbReference type="RefSeq" id="WP_147930725.1">
    <property type="nucleotide sequence ID" value="NZ_VOXD01000014.1"/>
</dbReference>
<organism evidence="4 5">
    <name type="scientific">Neolewinella aurantiaca</name>
    <dbReference type="NCBI Taxonomy" id="2602767"/>
    <lineage>
        <taxon>Bacteria</taxon>
        <taxon>Pseudomonadati</taxon>
        <taxon>Bacteroidota</taxon>
        <taxon>Saprospiria</taxon>
        <taxon>Saprospirales</taxon>
        <taxon>Lewinellaceae</taxon>
        <taxon>Neolewinella</taxon>
    </lineage>
</organism>
<feature type="compositionally biased region" description="Low complexity" evidence="1">
    <location>
        <begin position="137"/>
        <end position="153"/>
    </location>
</feature>
<dbReference type="Proteomes" id="UP000321907">
    <property type="component" value="Unassembled WGS sequence"/>
</dbReference>
<dbReference type="OrthoDB" id="1494099at2"/>
<evidence type="ECO:0000313" key="5">
    <source>
        <dbReference type="Proteomes" id="UP000321907"/>
    </source>
</evidence>
<comment type="caution">
    <text evidence="4">The sequence shown here is derived from an EMBL/GenBank/DDBJ whole genome shotgun (WGS) entry which is preliminary data.</text>
</comment>